<dbReference type="Pfam" id="PF00496">
    <property type="entry name" value="SBP_bac_5"/>
    <property type="match status" value="1"/>
</dbReference>
<dbReference type="Pfam" id="PF00015">
    <property type="entry name" value="MCPsignal"/>
    <property type="match status" value="1"/>
</dbReference>
<dbReference type="Proteomes" id="UP001623591">
    <property type="component" value="Unassembled WGS sequence"/>
</dbReference>
<protein>
    <submittedName>
        <fullName evidence="7">ABC transporter substrate-binding protein</fullName>
    </submittedName>
</protein>
<dbReference type="Gene3D" id="3.10.105.10">
    <property type="entry name" value="Dipeptide-binding Protein, Domain 3"/>
    <property type="match status" value="1"/>
</dbReference>
<comment type="subcellular location">
    <subcellularLocation>
        <location evidence="1">Cell membrane</location>
        <topology evidence="1">Lipid-anchor</topology>
    </subcellularLocation>
</comment>
<reference evidence="7 8" key="1">
    <citation type="submission" date="2024-11" db="EMBL/GenBank/DDBJ databases">
        <authorList>
            <person name="Heng Y.C."/>
            <person name="Lim A.C.H."/>
            <person name="Lee J.K.Y."/>
            <person name="Kittelmann S."/>
        </authorList>
    </citation>
    <scope>NUCLEOTIDE SEQUENCE [LARGE SCALE GENOMIC DNA]</scope>
    <source>
        <strain evidence="7 8">WILCCON 0185</strain>
    </source>
</reference>
<dbReference type="SUPFAM" id="SSF58104">
    <property type="entry name" value="Methyl-accepting chemotaxis protein (MCP) signaling domain"/>
    <property type="match status" value="1"/>
</dbReference>
<dbReference type="SMART" id="SM00283">
    <property type="entry name" value="MA"/>
    <property type="match status" value="1"/>
</dbReference>
<comment type="similarity">
    <text evidence="2">Belongs to the bacterial solute-binding protein 5 family.</text>
</comment>
<evidence type="ECO:0000256" key="3">
    <source>
        <dbReference type="ARBA" id="ARBA00022448"/>
    </source>
</evidence>
<sequence length="822" mass="90902">MFGFKKDKTIEEINLNEKALINAAAPITNESGIAVLKHNQKCIVDRINEKIEETGFAAENLIALTHEIAENVEVQMGSIEKVVSEVSNYSALAEEVFASTENSRQIAEQTMDIAKGGSEAVNNSIEAMKVIEESVEEAKKVVNDLNLKSAHINDMLAIIKDIANHTNLLSLNASIEAARAGEAGRGFAVVAQEVKNLAERSVDSAGQISTTIDEINDSIKETIKAMDNSMNKVIEGTDIANNTMKVFNNIINAVGTTSSVTEEINVAISKQTESLEGIIAATEDMNRTSEKVLGMVETASLNTQYTKTSLNMLSDVSKDLQTISSKLLEKIDKTEKSDTLVKTFITDAPLTMDPQMAFDTNSAQILYNLNGSMLYIGSTGEITPGIAKSWNVEEDNLTWIFNLRKGAKFHNGREITAEDIKYSYERLLSPALKSPNSWFLDQIEGAAEFLQGRSREVNGIKILDRYRLSIKLTKPYTGFLVNLGQSVCSIFAKEDVEKGKLTGCGPYILESMDKERCVLTAFKDYFGGAPYVDKIVINFDGTKAVESFMNNECDFITIDNKTQVDALSINKSLKISYRSIMATYYAGFNLQNNSIFANDAEIRKALNLAIDKKKIINNILGGLGEVAKGPLPTNMIDNSYLSGFDYNPRAAKEIISRKLHGGSKIKFLIRDESSETTFSKLARSIIEDLKAVGIDCIVEKISPDKYHTKEALSRCDLFLSRWLSDTGDMDNFLQPMFNPANSTDFTGYNNSEVTSIMDKAKEIVNPQKRVQLYKETQSIIAKDCPWIFLFHPQIGCVSKEGVIGARVSPLGIVRYEDILREN</sequence>
<feature type="domain" description="Methyl-accepting transducer" evidence="6">
    <location>
        <begin position="50"/>
        <end position="286"/>
    </location>
</feature>
<dbReference type="PRINTS" id="PR00260">
    <property type="entry name" value="CHEMTRNSDUCR"/>
</dbReference>
<dbReference type="CDD" id="cd11386">
    <property type="entry name" value="MCP_signal"/>
    <property type="match status" value="1"/>
</dbReference>
<comment type="caution">
    <text evidence="7">The sequence shown here is derived from an EMBL/GenBank/DDBJ whole genome shotgun (WGS) entry which is preliminary data.</text>
</comment>
<name>A0ABW8T9R6_9CLOT</name>
<evidence type="ECO:0000256" key="1">
    <source>
        <dbReference type="ARBA" id="ARBA00004193"/>
    </source>
</evidence>
<dbReference type="PROSITE" id="PS50111">
    <property type="entry name" value="CHEMOTAXIS_TRANSDUC_2"/>
    <property type="match status" value="1"/>
</dbReference>
<keyword evidence="4" id="KW-0732">Signal</keyword>
<evidence type="ECO:0000313" key="8">
    <source>
        <dbReference type="Proteomes" id="UP001623591"/>
    </source>
</evidence>
<keyword evidence="8" id="KW-1185">Reference proteome</keyword>
<dbReference type="Gene3D" id="1.10.287.950">
    <property type="entry name" value="Methyl-accepting chemotaxis protein"/>
    <property type="match status" value="1"/>
</dbReference>
<proteinExistence type="inferred from homology"/>
<evidence type="ECO:0000256" key="2">
    <source>
        <dbReference type="ARBA" id="ARBA00005695"/>
    </source>
</evidence>
<evidence type="ECO:0000313" key="7">
    <source>
        <dbReference type="EMBL" id="MFL0247784.1"/>
    </source>
</evidence>
<dbReference type="PANTHER" id="PTHR30290">
    <property type="entry name" value="PERIPLASMIC BINDING COMPONENT OF ABC TRANSPORTER"/>
    <property type="match status" value="1"/>
</dbReference>
<evidence type="ECO:0000256" key="5">
    <source>
        <dbReference type="PROSITE-ProRule" id="PRU00284"/>
    </source>
</evidence>
<dbReference type="InterPro" id="IPR039424">
    <property type="entry name" value="SBP_5"/>
</dbReference>
<accession>A0ABW8T9R6</accession>
<evidence type="ECO:0000259" key="6">
    <source>
        <dbReference type="PROSITE" id="PS50111"/>
    </source>
</evidence>
<dbReference type="PROSITE" id="PS01040">
    <property type="entry name" value="SBP_BACTERIAL_5"/>
    <property type="match status" value="1"/>
</dbReference>
<dbReference type="SUPFAM" id="SSF53850">
    <property type="entry name" value="Periplasmic binding protein-like II"/>
    <property type="match status" value="1"/>
</dbReference>
<dbReference type="Gene3D" id="3.40.190.10">
    <property type="entry name" value="Periplasmic binding protein-like II"/>
    <property type="match status" value="1"/>
</dbReference>
<keyword evidence="3" id="KW-0813">Transport</keyword>
<dbReference type="InterPro" id="IPR023765">
    <property type="entry name" value="SBP_5_CS"/>
</dbReference>
<dbReference type="InterPro" id="IPR004089">
    <property type="entry name" value="MCPsignal_dom"/>
</dbReference>
<dbReference type="InterPro" id="IPR004090">
    <property type="entry name" value="Chemotax_Me-accpt_rcpt"/>
</dbReference>
<keyword evidence="5" id="KW-0807">Transducer</keyword>
<gene>
    <name evidence="7" type="ORF">ACJDUG_12460</name>
</gene>
<dbReference type="Gene3D" id="3.90.76.10">
    <property type="entry name" value="Dipeptide-binding Protein, Domain 1"/>
    <property type="match status" value="1"/>
</dbReference>
<dbReference type="RefSeq" id="WP_406770216.1">
    <property type="nucleotide sequence ID" value="NZ_JBJHZZ010000009.1"/>
</dbReference>
<dbReference type="InterPro" id="IPR000914">
    <property type="entry name" value="SBP_5_dom"/>
</dbReference>
<dbReference type="EMBL" id="JBJHZZ010000009">
    <property type="protein sequence ID" value="MFL0247784.1"/>
    <property type="molecule type" value="Genomic_DNA"/>
</dbReference>
<dbReference type="PANTHER" id="PTHR30290:SF9">
    <property type="entry name" value="OLIGOPEPTIDE-BINDING PROTEIN APPA"/>
    <property type="match status" value="1"/>
</dbReference>
<organism evidence="7 8">
    <name type="scientific">Candidatus Clostridium stratigraminis</name>
    <dbReference type="NCBI Taxonomy" id="3381661"/>
    <lineage>
        <taxon>Bacteria</taxon>
        <taxon>Bacillati</taxon>
        <taxon>Bacillota</taxon>
        <taxon>Clostridia</taxon>
        <taxon>Eubacteriales</taxon>
        <taxon>Clostridiaceae</taxon>
        <taxon>Clostridium</taxon>
    </lineage>
</organism>
<dbReference type="CDD" id="cd00995">
    <property type="entry name" value="PBP2_NikA_DppA_OppA_like"/>
    <property type="match status" value="1"/>
</dbReference>
<evidence type="ECO:0000256" key="4">
    <source>
        <dbReference type="ARBA" id="ARBA00022729"/>
    </source>
</evidence>